<protein>
    <recommendedName>
        <fullName evidence="5">Glycosyltransferase 61 catalytic domain-containing protein</fullName>
    </recommendedName>
</protein>
<dbReference type="InterPro" id="IPR049625">
    <property type="entry name" value="Glyco_transf_61_cat"/>
</dbReference>
<evidence type="ECO:0000313" key="7">
    <source>
        <dbReference type="Proteomes" id="UP001165160"/>
    </source>
</evidence>
<keyword evidence="2" id="KW-0808">Transferase</keyword>
<dbReference type="Proteomes" id="UP001165160">
    <property type="component" value="Unassembled WGS sequence"/>
</dbReference>
<feature type="domain" description="Glycosyltransferase 61 catalytic" evidence="5">
    <location>
        <begin position="227"/>
        <end position="442"/>
    </location>
</feature>
<dbReference type="EMBL" id="BRXX01000476">
    <property type="protein sequence ID" value="GMI13708.1"/>
    <property type="molecule type" value="Genomic_DNA"/>
</dbReference>
<dbReference type="PANTHER" id="PTHR20961">
    <property type="entry name" value="GLYCOSYLTRANSFERASE"/>
    <property type="match status" value="1"/>
</dbReference>
<keyword evidence="7" id="KW-1185">Reference proteome</keyword>
<reference evidence="7" key="1">
    <citation type="journal article" date="2023" name="Commun. Biol.">
        <title>Genome analysis of Parmales, the sister group of diatoms, reveals the evolutionary specialization of diatoms from phago-mixotrophs to photoautotrophs.</title>
        <authorList>
            <person name="Ban H."/>
            <person name="Sato S."/>
            <person name="Yoshikawa S."/>
            <person name="Yamada K."/>
            <person name="Nakamura Y."/>
            <person name="Ichinomiya M."/>
            <person name="Sato N."/>
            <person name="Blanc-Mathieu R."/>
            <person name="Endo H."/>
            <person name="Kuwata A."/>
            <person name="Ogata H."/>
        </authorList>
    </citation>
    <scope>NUCLEOTIDE SEQUENCE [LARGE SCALE GENOMIC DNA]</scope>
    <source>
        <strain evidence="7">NIES 3699</strain>
    </source>
</reference>
<dbReference type="InterPro" id="IPR027417">
    <property type="entry name" value="P-loop_NTPase"/>
</dbReference>
<evidence type="ECO:0000256" key="4">
    <source>
        <dbReference type="SAM" id="SignalP"/>
    </source>
</evidence>
<evidence type="ECO:0000256" key="1">
    <source>
        <dbReference type="ARBA" id="ARBA00022676"/>
    </source>
</evidence>
<proteinExistence type="predicted"/>
<dbReference type="InterPro" id="IPR007657">
    <property type="entry name" value="Glycosyltransferase_61"/>
</dbReference>
<gene>
    <name evidence="6" type="ORF">TrVE_jg4963</name>
</gene>
<dbReference type="Gene3D" id="3.40.50.300">
    <property type="entry name" value="P-loop containing nucleotide triphosphate hydrolases"/>
    <property type="match status" value="1"/>
</dbReference>
<dbReference type="AlphaFoldDB" id="A0A9W7FK72"/>
<accession>A0A9W7FK72</accession>
<evidence type="ECO:0000313" key="6">
    <source>
        <dbReference type="EMBL" id="GMI13708.1"/>
    </source>
</evidence>
<sequence>MFFTLLAFLASVSTAGGDSTPLPSSRPHTCTSRKNALLPLPSSVHPAANFEPFDSALLEKAKNDVSVNRACREGFSHSTYEYIVERISSEGHGLGYPLSWFCEEILQQQYLPPVAAPTCPPTPSGDSDSTLLSTSSVDTVPSTQTWSHLKKTTMVKKAREEEASFLLHRTDIGPEVLLGESKWGLFFTSPPTDTVLGIADEGPFGVKCDYYVDTPVVMFTILTWQVGHLIVDVLEPLFYMLGMNETGEVKKDVILVIDVAEEGEKDTLFEKILRDVYETSTPFSLLKQFTSHPIHTKQSFFEGRGGKTTRTCLEELYVELDVHETYYTTGWDSHPGFVKGSGGVRDYAGFQKFLWKGVGLETTGQAQTVTFVERTGHRELLNLGDLQRVAGDLVDRPIVTAKLEAMGLEEQVELFGRTRILISQYGSGAHNSVFLSPGSVLILLMQPGWCNHAWAYANQALLSGVGVVAVCAEEVFPDAFRWTWKAWHQGPWNTKDMSWAVEGELFAEALQKAQELVGLEEPQVVVLGATESAVDPASASASAGRRSVGRTTVHLSDYQISRVGEEDAQLARLMCVFEVVLGEGAREERHWDDDQARLCVEVNSAAITCRRASEFNEFSTVDIQVPFGTEVNIRAFLEGMEEESETYFWVLVEGLVGGLNLSTITHVGSVGDGVNQLNDFRLFRGKGDFALIVDGLVFETDLGEPYRLQRDAALFCRANSIDCGLFFRELSKIVQQQNELRRLNLPKIQYIPTVTSPFIFLHHEKTAGSSLRRYIAQKSSNLGLGFYIPCYTADGVYHEDFSCYSRSFDLHNASKVNGGERDDLAVVAGHMQWDVWAGEDGMKSFSGRTPNCLVMLRHPVDRAISLFYERVFPRDDLDFGNTKINELSPTRLKFVVEQFRGSAWGMYRDEGFSNTLCKMLLGQNHFKGKTPSELNWEDIERADRAMMEDVERAIKNLDQCVVGLQNDWETTKSMIWHFFPWLEFNDSAKMNTGRGGGAETRDELRSELERVILNYNQCDMKVWEHAQKRFELQKRAVLGM</sequence>
<keyword evidence="4" id="KW-0732">Signal</keyword>
<keyword evidence="3" id="KW-0325">Glycoprotein</keyword>
<organism evidence="6 7">
    <name type="scientific">Triparma verrucosa</name>
    <dbReference type="NCBI Taxonomy" id="1606542"/>
    <lineage>
        <taxon>Eukaryota</taxon>
        <taxon>Sar</taxon>
        <taxon>Stramenopiles</taxon>
        <taxon>Ochrophyta</taxon>
        <taxon>Bolidophyceae</taxon>
        <taxon>Parmales</taxon>
        <taxon>Triparmaceae</taxon>
        <taxon>Triparma</taxon>
    </lineage>
</organism>
<evidence type="ECO:0000256" key="3">
    <source>
        <dbReference type="ARBA" id="ARBA00023180"/>
    </source>
</evidence>
<evidence type="ECO:0000256" key="2">
    <source>
        <dbReference type="ARBA" id="ARBA00022679"/>
    </source>
</evidence>
<evidence type="ECO:0000259" key="5">
    <source>
        <dbReference type="Pfam" id="PF04577"/>
    </source>
</evidence>
<dbReference type="GO" id="GO:0016757">
    <property type="term" value="F:glycosyltransferase activity"/>
    <property type="evidence" value="ECO:0007669"/>
    <property type="project" value="UniProtKB-KW"/>
</dbReference>
<keyword evidence="1" id="KW-0328">Glycosyltransferase</keyword>
<dbReference type="Pfam" id="PF04577">
    <property type="entry name" value="Glyco_transf_61"/>
    <property type="match status" value="1"/>
</dbReference>
<comment type="caution">
    <text evidence="6">The sequence shown here is derived from an EMBL/GenBank/DDBJ whole genome shotgun (WGS) entry which is preliminary data.</text>
</comment>
<name>A0A9W7FK72_9STRA</name>
<feature type="chain" id="PRO_5040724219" description="Glycosyltransferase 61 catalytic domain-containing protein" evidence="4">
    <location>
        <begin position="18"/>
        <end position="1040"/>
    </location>
</feature>
<feature type="signal peptide" evidence="4">
    <location>
        <begin position="1"/>
        <end position="17"/>
    </location>
</feature>